<evidence type="ECO:0000313" key="2">
    <source>
        <dbReference type="Proteomes" id="UP000765509"/>
    </source>
</evidence>
<protein>
    <submittedName>
        <fullName evidence="1">Uncharacterized protein</fullName>
    </submittedName>
</protein>
<accession>A0A9Q3E742</accession>
<sequence>MSCTHMLSQHHLIHLGPHLISSDSNDAYAHALNLLSYAPAPSLPADHAYAYTKDWLAQHHLQTCSVYHLHTSTPPPHNSNNLPFLYS</sequence>
<evidence type="ECO:0000313" key="1">
    <source>
        <dbReference type="EMBL" id="MBW0517275.1"/>
    </source>
</evidence>
<comment type="caution">
    <text evidence="1">The sequence shown here is derived from an EMBL/GenBank/DDBJ whole genome shotgun (WGS) entry which is preliminary data.</text>
</comment>
<organism evidence="1 2">
    <name type="scientific">Austropuccinia psidii MF-1</name>
    <dbReference type="NCBI Taxonomy" id="1389203"/>
    <lineage>
        <taxon>Eukaryota</taxon>
        <taxon>Fungi</taxon>
        <taxon>Dikarya</taxon>
        <taxon>Basidiomycota</taxon>
        <taxon>Pucciniomycotina</taxon>
        <taxon>Pucciniomycetes</taxon>
        <taxon>Pucciniales</taxon>
        <taxon>Sphaerophragmiaceae</taxon>
        <taxon>Austropuccinia</taxon>
    </lineage>
</organism>
<keyword evidence="2" id="KW-1185">Reference proteome</keyword>
<reference evidence="1" key="1">
    <citation type="submission" date="2021-03" db="EMBL/GenBank/DDBJ databases">
        <title>Draft genome sequence of rust myrtle Austropuccinia psidii MF-1, a brazilian biotype.</title>
        <authorList>
            <person name="Quecine M.C."/>
            <person name="Pachon D.M.R."/>
            <person name="Bonatelli M.L."/>
            <person name="Correr F.H."/>
            <person name="Franceschini L.M."/>
            <person name="Leite T.F."/>
            <person name="Margarido G.R.A."/>
            <person name="Almeida C.A."/>
            <person name="Ferrarezi J.A."/>
            <person name="Labate C.A."/>
        </authorList>
    </citation>
    <scope>NUCLEOTIDE SEQUENCE</scope>
    <source>
        <strain evidence="1">MF-1</strain>
    </source>
</reference>
<dbReference type="EMBL" id="AVOT02025809">
    <property type="protein sequence ID" value="MBW0517275.1"/>
    <property type="molecule type" value="Genomic_DNA"/>
</dbReference>
<dbReference type="AlphaFoldDB" id="A0A9Q3E742"/>
<dbReference type="Proteomes" id="UP000765509">
    <property type="component" value="Unassembled WGS sequence"/>
</dbReference>
<name>A0A9Q3E742_9BASI</name>
<proteinExistence type="predicted"/>
<gene>
    <name evidence="1" type="ORF">O181_056990</name>
</gene>